<dbReference type="PANTHER" id="PTHR47256:SF1">
    <property type="entry name" value="ZN(II)2CYS6 TRANSCRIPTION FACTOR (EUROFUNG)"/>
    <property type="match status" value="1"/>
</dbReference>
<feature type="domain" description="Xylanolytic transcriptional activator regulatory" evidence="4">
    <location>
        <begin position="257"/>
        <end position="416"/>
    </location>
</feature>
<dbReference type="AlphaFoldDB" id="A0A167ILN0"/>
<dbReference type="InterPro" id="IPR036864">
    <property type="entry name" value="Zn2-C6_fun-type_DNA-bd_sf"/>
</dbReference>
<keyword evidence="2" id="KW-0539">Nucleus</keyword>
<evidence type="ECO:0000313" key="5">
    <source>
        <dbReference type="EMBL" id="OAA49201.1"/>
    </source>
</evidence>
<comment type="caution">
    <text evidence="5">The sequence shown here is derived from an EMBL/GenBank/DDBJ whole genome shotgun (WGS) entry which is preliminary data.</text>
</comment>
<dbReference type="GO" id="GO:0006351">
    <property type="term" value="P:DNA-templated transcription"/>
    <property type="evidence" value="ECO:0007669"/>
    <property type="project" value="InterPro"/>
</dbReference>
<feature type="compositionally biased region" description="Basic and acidic residues" evidence="3">
    <location>
        <begin position="1"/>
        <end position="12"/>
    </location>
</feature>
<dbReference type="PANTHER" id="PTHR47256">
    <property type="entry name" value="ZN(II)2CYS6 TRANSCRIPTION FACTOR (EUROFUNG)-RELATED"/>
    <property type="match status" value="1"/>
</dbReference>
<dbReference type="OrthoDB" id="4868605at2759"/>
<evidence type="ECO:0000256" key="2">
    <source>
        <dbReference type="ARBA" id="ARBA00023242"/>
    </source>
</evidence>
<dbReference type="GO" id="GO:0000981">
    <property type="term" value="F:DNA-binding transcription factor activity, RNA polymerase II-specific"/>
    <property type="evidence" value="ECO:0007669"/>
    <property type="project" value="InterPro"/>
</dbReference>
<dbReference type="GO" id="GO:0008270">
    <property type="term" value="F:zinc ion binding"/>
    <property type="evidence" value="ECO:0007669"/>
    <property type="project" value="InterPro"/>
</dbReference>
<dbReference type="InterPro" id="IPR007219">
    <property type="entry name" value="XnlR_reg_dom"/>
</dbReference>
<evidence type="ECO:0000256" key="3">
    <source>
        <dbReference type="SAM" id="MobiDB-lite"/>
    </source>
</evidence>
<dbReference type="Gene3D" id="4.10.240.10">
    <property type="entry name" value="Zn(2)-C6 fungal-type DNA-binding domain"/>
    <property type="match status" value="1"/>
</dbReference>
<dbReference type="Proteomes" id="UP000076863">
    <property type="component" value="Unassembled WGS sequence"/>
</dbReference>
<reference evidence="5 6" key="1">
    <citation type="journal article" date="2016" name="Genome Biol. Evol.">
        <title>Divergent and convergent evolution of fungal pathogenicity.</title>
        <authorList>
            <person name="Shang Y."/>
            <person name="Xiao G."/>
            <person name="Zheng P."/>
            <person name="Cen K."/>
            <person name="Zhan S."/>
            <person name="Wang C."/>
        </authorList>
    </citation>
    <scope>NUCLEOTIDE SEQUENCE [LARGE SCALE GENOMIC DNA]</scope>
    <source>
        <strain evidence="5 6">RCEF 3172</strain>
    </source>
</reference>
<proteinExistence type="predicted"/>
<dbReference type="InterPro" id="IPR053187">
    <property type="entry name" value="Notoamide_regulator"/>
</dbReference>
<dbReference type="InterPro" id="IPR001138">
    <property type="entry name" value="Zn2Cys6_DnaBD"/>
</dbReference>
<feature type="region of interest" description="Disordered" evidence="3">
    <location>
        <begin position="1"/>
        <end position="39"/>
    </location>
</feature>
<dbReference type="CDD" id="cd12148">
    <property type="entry name" value="fungal_TF_MHR"/>
    <property type="match status" value="1"/>
</dbReference>
<feature type="compositionally biased region" description="Gly residues" evidence="3">
    <location>
        <begin position="22"/>
        <end position="31"/>
    </location>
</feature>
<evidence type="ECO:0000313" key="6">
    <source>
        <dbReference type="Proteomes" id="UP000076863"/>
    </source>
</evidence>
<dbReference type="CDD" id="cd00067">
    <property type="entry name" value="GAL4"/>
    <property type="match status" value="1"/>
</dbReference>
<gene>
    <name evidence="5" type="ORF">BBO_02246</name>
</gene>
<dbReference type="GO" id="GO:0003677">
    <property type="term" value="F:DNA binding"/>
    <property type="evidence" value="ECO:0007669"/>
    <property type="project" value="InterPro"/>
</dbReference>
<feature type="region of interest" description="Disordered" evidence="3">
    <location>
        <begin position="200"/>
        <end position="219"/>
    </location>
</feature>
<dbReference type="Pfam" id="PF04082">
    <property type="entry name" value="Fungal_trans"/>
    <property type="match status" value="1"/>
</dbReference>
<evidence type="ECO:0000259" key="4">
    <source>
        <dbReference type="Pfam" id="PF04082"/>
    </source>
</evidence>
<keyword evidence="1" id="KW-0479">Metal-binding</keyword>
<dbReference type="EMBL" id="AZHA01000004">
    <property type="protein sequence ID" value="OAA49201.1"/>
    <property type="molecule type" value="Genomic_DNA"/>
</dbReference>
<sequence>MSDDVNNHRSDRPLLPAATRGSAGGHSGRGSGPRPHVNILPKKRQAVSIACDTCRSRKIKVRGKAKSKFISLHCDGQQTCFSCRKNHIVCTYQTLRASPSTQELQRKYTESENKVKNFEAFIRLLRSHKEMEAMEICKRVRSGVDVETVLSLVRDGDLLAQMHLHPEAQFQYTFPYIRHMPAFLCQPDNVYLNSPLYRSTRTKQQPDTTDKTTSHDPGTQYFIPHHAAEPIDPRFDSVKLSEWTAVTRDNAFLTHLLKIYFQFDFPCFPVFHHDYFLQDLIAGCEECCSSLLVNAILAAACHGYRNAENRAEFWDPSTMGYRFLSECRRLWELELGNSSLTTIHAATILAVTYNVNGLDKVGWTYMMQAIAAAESIDLFGDVKNSDSQKLKVVRTFTAWMLFDFQAISCFHLFRPPVVRHAPRTILPDPATHAKWYGELWLSYPTDQRLLPMWHGYTLKATAELGVIFNDMAWQAFAEGRKGLSLTEQAHFQERLNTCMHYLSALIYILDPLSSSAGESSQDQTLSAATVLALAKIKLETLVRLYYVHHGFDSPDFFMMQFLMFLGFMHIRSLATSPTDELSDAYRSTIYLVTKGLRAQGQNYYLAEVLYRMMRDAMSSSDQKYLGTILNVSVDDDGRKSLISQHTRSAYPIDIFSINEDPEKQRLSNLIKGTVDTT</sequence>
<evidence type="ECO:0000256" key="1">
    <source>
        <dbReference type="ARBA" id="ARBA00022723"/>
    </source>
</evidence>
<name>A0A167ILN0_9HYPO</name>
<accession>A0A167ILN0</accession>
<organism evidence="5 6">
    <name type="scientific">Beauveria brongniartii RCEF 3172</name>
    <dbReference type="NCBI Taxonomy" id="1081107"/>
    <lineage>
        <taxon>Eukaryota</taxon>
        <taxon>Fungi</taxon>
        <taxon>Dikarya</taxon>
        <taxon>Ascomycota</taxon>
        <taxon>Pezizomycotina</taxon>
        <taxon>Sordariomycetes</taxon>
        <taxon>Hypocreomycetidae</taxon>
        <taxon>Hypocreales</taxon>
        <taxon>Cordycipitaceae</taxon>
        <taxon>Beauveria</taxon>
        <taxon>Beauveria brongniartii</taxon>
    </lineage>
</organism>
<protein>
    <submittedName>
        <fullName evidence="5">N-terminal fungal transcription regulatory domain-containing protein</fullName>
    </submittedName>
</protein>
<keyword evidence="6" id="KW-1185">Reference proteome</keyword>
<dbReference type="SUPFAM" id="SSF57701">
    <property type="entry name" value="Zn2/Cys6 DNA-binding domain"/>
    <property type="match status" value="1"/>
</dbReference>